<dbReference type="PANTHER" id="PTHR35301:SF3">
    <property type="entry name" value="CLE03 PROTEIN"/>
    <property type="match status" value="1"/>
</dbReference>
<accession>A0AAV1C513</accession>
<dbReference type="GO" id="GO:0033612">
    <property type="term" value="F:receptor serine/threonine kinase binding"/>
    <property type="evidence" value="ECO:0007669"/>
    <property type="project" value="InterPro"/>
</dbReference>
<dbReference type="GO" id="GO:0010089">
    <property type="term" value="P:xylem development"/>
    <property type="evidence" value="ECO:0007669"/>
    <property type="project" value="InterPro"/>
</dbReference>
<dbReference type="Proteomes" id="UP001161247">
    <property type="component" value="Chromosome 1"/>
</dbReference>
<proteinExistence type="predicted"/>
<dbReference type="AlphaFoldDB" id="A0AAV1C513"/>
<keyword evidence="2" id="KW-1185">Reference proteome</keyword>
<evidence type="ECO:0000313" key="2">
    <source>
        <dbReference type="Proteomes" id="UP001161247"/>
    </source>
</evidence>
<name>A0AAV1C513_OLDCO</name>
<sequence>MAKRVVIHGRKTTICTSLALLFFMLLVMMANLDDHPFCGANFKRRKLLGFSATEKSSREISSNNGVQIGRRGGKHHHFSWRDNYVFNASAHEVPSGPNPISNR</sequence>
<reference evidence="1" key="1">
    <citation type="submission" date="2023-03" db="EMBL/GenBank/DDBJ databases">
        <authorList>
            <person name="Julca I."/>
        </authorList>
    </citation>
    <scope>NUCLEOTIDE SEQUENCE</scope>
</reference>
<gene>
    <name evidence="1" type="ORF">OLC1_LOCUS2796</name>
</gene>
<protein>
    <submittedName>
        <fullName evidence="1">OLC1v1025529C1</fullName>
    </submittedName>
</protein>
<evidence type="ECO:0000313" key="1">
    <source>
        <dbReference type="EMBL" id="CAI9090704.1"/>
    </source>
</evidence>
<dbReference type="EMBL" id="OX459118">
    <property type="protein sequence ID" value="CAI9090704.1"/>
    <property type="molecule type" value="Genomic_DNA"/>
</dbReference>
<dbReference type="PANTHER" id="PTHR35301">
    <property type="entry name" value="CLAVATA3/ESR (CLE)-RELATED PROTEIN 41-RELATED"/>
    <property type="match status" value="1"/>
</dbReference>
<dbReference type="GO" id="GO:0048046">
    <property type="term" value="C:apoplast"/>
    <property type="evidence" value="ECO:0007669"/>
    <property type="project" value="TreeGrafter"/>
</dbReference>
<organism evidence="1 2">
    <name type="scientific">Oldenlandia corymbosa var. corymbosa</name>
    <dbReference type="NCBI Taxonomy" id="529605"/>
    <lineage>
        <taxon>Eukaryota</taxon>
        <taxon>Viridiplantae</taxon>
        <taxon>Streptophyta</taxon>
        <taxon>Embryophyta</taxon>
        <taxon>Tracheophyta</taxon>
        <taxon>Spermatophyta</taxon>
        <taxon>Magnoliopsida</taxon>
        <taxon>eudicotyledons</taxon>
        <taxon>Gunneridae</taxon>
        <taxon>Pentapetalae</taxon>
        <taxon>asterids</taxon>
        <taxon>lamiids</taxon>
        <taxon>Gentianales</taxon>
        <taxon>Rubiaceae</taxon>
        <taxon>Rubioideae</taxon>
        <taxon>Spermacoceae</taxon>
        <taxon>Hedyotis-Oldenlandia complex</taxon>
        <taxon>Oldenlandia</taxon>
    </lineage>
</organism>
<dbReference type="InterPro" id="IPR037495">
    <property type="entry name" value="CLE41/42/44"/>
</dbReference>